<evidence type="ECO:0000313" key="2">
    <source>
        <dbReference type="Proteomes" id="UP000289211"/>
    </source>
</evidence>
<gene>
    <name evidence="1" type="ORF">XcP1_078</name>
</gene>
<keyword evidence="2" id="KW-1185">Reference proteome</keyword>
<name>A0A3S7L8Q8_9CAUD</name>
<dbReference type="EMBL" id="MH191395">
    <property type="protein sequence ID" value="AWN08580.1"/>
    <property type="molecule type" value="Genomic_DNA"/>
</dbReference>
<protein>
    <submittedName>
        <fullName evidence="1">Uncharacterized protein</fullName>
    </submittedName>
</protein>
<organism evidence="1 2">
    <name type="scientific">Xanthomonas phage XcP1</name>
    <dbReference type="NCBI Taxonomy" id="2785027"/>
    <lineage>
        <taxon>Viruses</taxon>
        <taxon>Duplodnaviria</taxon>
        <taxon>Heunggongvirae</taxon>
        <taxon>Uroviricota</taxon>
        <taxon>Caudoviricetes</taxon>
        <taxon>Lindbergviridae</taxon>
        <taxon>Carpasinavirus</taxon>
        <taxon>Carpasinavirus FoX6</taxon>
        <taxon>Carpasinavirus XcP1</taxon>
    </lineage>
</organism>
<reference evidence="1 2" key="1">
    <citation type="submission" date="2018-04" db="EMBL/GenBank/DDBJ databases">
        <authorList>
            <person name="Silva F.P."/>
            <person name="Xavier A.S."/>
            <person name="Vidigal P.M.P."/>
            <person name="Alfenas-Zerbini P."/>
        </authorList>
    </citation>
    <scope>NUCLEOTIDE SEQUENCE [LARGE SCALE GENOMIC DNA]</scope>
</reference>
<accession>A0A3S7L8Q8</accession>
<proteinExistence type="predicted"/>
<sequence length="63" mass="7101">MIVEFAFDNGHTEQYTVKTLEEAYSHCIATWNKSCSSDDMAEFRVGCAEDLNNAGVCHRIILD</sequence>
<dbReference type="Proteomes" id="UP000289211">
    <property type="component" value="Segment"/>
</dbReference>
<evidence type="ECO:0000313" key="1">
    <source>
        <dbReference type="EMBL" id="AWN08580.1"/>
    </source>
</evidence>